<dbReference type="EMBL" id="JADGLW010000003">
    <property type="protein sequence ID" value="MBF0753880.1"/>
    <property type="molecule type" value="Genomic_DNA"/>
</dbReference>
<evidence type="ECO:0000256" key="2">
    <source>
        <dbReference type="SAM" id="SignalP"/>
    </source>
</evidence>
<keyword evidence="5" id="KW-1185">Reference proteome</keyword>
<gene>
    <name evidence="4" type="ORF">IR135_06330</name>
</gene>
<organism evidence="4 5">
    <name type="scientific">Jeotgalicoccus nanhaiensis</name>
    <dbReference type="NCBI Taxonomy" id="568603"/>
    <lineage>
        <taxon>Bacteria</taxon>
        <taxon>Bacillati</taxon>
        <taxon>Bacillota</taxon>
        <taxon>Bacilli</taxon>
        <taxon>Bacillales</taxon>
        <taxon>Staphylococcaceae</taxon>
        <taxon>Jeotgalicoccus</taxon>
    </lineage>
</organism>
<evidence type="ECO:0000259" key="3">
    <source>
        <dbReference type="Pfam" id="PF03413"/>
    </source>
</evidence>
<keyword evidence="2" id="KW-0732">Signal</keyword>
<proteinExistence type="predicted"/>
<evidence type="ECO:0000313" key="4">
    <source>
        <dbReference type="EMBL" id="MBF0753880.1"/>
    </source>
</evidence>
<feature type="domain" description="PepSY" evidence="3">
    <location>
        <begin position="152"/>
        <end position="202"/>
    </location>
</feature>
<protein>
    <submittedName>
        <fullName evidence="4">PepSY domain-containing protein</fullName>
    </submittedName>
</protein>
<feature type="signal peptide" evidence="2">
    <location>
        <begin position="1"/>
        <end position="30"/>
    </location>
</feature>
<reference evidence="4 5" key="1">
    <citation type="submission" date="2020-10" db="EMBL/GenBank/DDBJ databases">
        <title>Mouse Oral microbiota.</title>
        <authorList>
            <person name="Joseph S."/>
            <person name="Aduse-Opoku J."/>
        </authorList>
    </citation>
    <scope>NUCLEOTIDE SEQUENCE [LARGE SCALE GENOMIC DNA]</scope>
    <source>
        <strain evidence="4 5">19428wE5_W307</strain>
    </source>
</reference>
<dbReference type="PROSITE" id="PS51257">
    <property type="entry name" value="PROKAR_LIPOPROTEIN"/>
    <property type="match status" value="1"/>
</dbReference>
<feature type="compositionally biased region" description="Polar residues" evidence="1">
    <location>
        <begin position="126"/>
        <end position="139"/>
    </location>
</feature>
<feature type="domain" description="PepSY" evidence="3">
    <location>
        <begin position="227"/>
        <end position="277"/>
    </location>
</feature>
<comment type="caution">
    <text evidence="4">The sequence shown here is derived from an EMBL/GenBank/DDBJ whole genome shotgun (WGS) entry which is preliminary data.</text>
</comment>
<dbReference type="RefSeq" id="WP_167753378.1">
    <property type="nucleotide sequence ID" value="NZ_JADGLW010000003.1"/>
</dbReference>
<evidence type="ECO:0000313" key="5">
    <source>
        <dbReference type="Proteomes" id="UP000647980"/>
    </source>
</evidence>
<evidence type="ECO:0000256" key="1">
    <source>
        <dbReference type="SAM" id="MobiDB-lite"/>
    </source>
</evidence>
<feature type="domain" description="PepSY" evidence="3">
    <location>
        <begin position="57"/>
        <end position="112"/>
    </location>
</feature>
<dbReference type="Gene3D" id="3.10.450.40">
    <property type="match status" value="3"/>
</dbReference>
<dbReference type="Pfam" id="PF03413">
    <property type="entry name" value="PepSY"/>
    <property type="match status" value="3"/>
</dbReference>
<dbReference type="InterPro" id="IPR025711">
    <property type="entry name" value="PepSY"/>
</dbReference>
<feature type="region of interest" description="Disordered" evidence="1">
    <location>
        <begin position="114"/>
        <end position="139"/>
    </location>
</feature>
<sequence>MKLNKNLLAGGVLASVLVLGACGANTTASADDMEWETEESNGSVTVRDNAETELGTTAQEAVDKALKEFEGTVTDVEYDEDEGVYYYDIEIENGHEDFEVKLNAEDLSIIEQDLDRDDEDKEQTAEKNSNQSDGSNSRVKLSDAFKDDKSFEAIEAAQKRFDGILEEVSYDEDDGVYYYEVKLENKNEEYEVKLKADDLSVLEEEHDNDNNERGFKRLEAAQTEKIISLKQAREAALEAADGEIEQWEYDADDFKYEFEIDDYEVKINAKTGDVTEIDD</sequence>
<feature type="chain" id="PRO_5046700323" evidence="2">
    <location>
        <begin position="31"/>
        <end position="279"/>
    </location>
</feature>
<name>A0ABR9XY05_9STAP</name>
<dbReference type="Proteomes" id="UP000647980">
    <property type="component" value="Unassembled WGS sequence"/>
</dbReference>
<accession>A0ABR9XY05</accession>